<sequence length="42" mass="4758">MAASKTRCLLNCEKKTQIAHAPITMKPTHPATHEKETPRTRE</sequence>
<keyword evidence="3" id="KW-1185">Reference proteome</keyword>
<gene>
    <name evidence="2" type="ORF">TPLL2_0217a</name>
</gene>
<dbReference type="Proteomes" id="UP001321460">
    <property type="component" value="Chromosome"/>
</dbReference>
<protein>
    <submittedName>
        <fullName evidence="2">Uncharacterized protein</fullName>
    </submittedName>
</protein>
<evidence type="ECO:0000313" key="3">
    <source>
        <dbReference type="Proteomes" id="UP001321460"/>
    </source>
</evidence>
<accession>A0ABY9E107</accession>
<name>A0ABY9E107_9SPIR</name>
<organism evidence="2 3">
    <name type="scientific">Treponema paraluiscuniculi</name>
    <dbReference type="NCBI Taxonomy" id="53435"/>
    <lineage>
        <taxon>Bacteria</taxon>
        <taxon>Pseudomonadati</taxon>
        <taxon>Spirochaetota</taxon>
        <taxon>Spirochaetia</taxon>
        <taxon>Spirochaetales</taxon>
        <taxon>Treponemataceae</taxon>
        <taxon>Treponema</taxon>
    </lineage>
</organism>
<evidence type="ECO:0000313" key="2">
    <source>
        <dbReference type="EMBL" id="WKC72105.1"/>
    </source>
</evidence>
<evidence type="ECO:0000256" key="1">
    <source>
        <dbReference type="SAM" id="MobiDB-lite"/>
    </source>
</evidence>
<feature type="region of interest" description="Disordered" evidence="1">
    <location>
        <begin position="19"/>
        <end position="42"/>
    </location>
</feature>
<reference evidence="2 3" key="1">
    <citation type="submission" date="2022-05" db="EMBL/GenBank/DDBJ databases">
        <title>Treponema leporis L2 test.</title>
        <authorList>
            <person name="Cejkova D."/>
        </authorList>
    </citation>
    <scope>NUCLEOTIDE SEQUENCE [LARGE SCALE GENOMIC DNA]</scope>
    <source>
        <strain evidence="2 3">L2</strain>
    </source>
</reference>
<proteinExistence type="predicted"/>
<dbReference type="EMBL" id="CP097901">
    <property type="protein sequence ID" value="WKC72105.1"/>
    <property type="molecule type" value="Genomic_DNA"/>
</dbReference>
<feature type="compositionally biased region" description="Basic and acidic residues" evidence="1">
    <location>
        <begin position="31"/>
        <end position="42"/>
    </location>
</feature>